<dbReference type="AlphaFoldDB" id="A0A1I8BQD1"/>
<keyword evidence="1" id="KW-0812">Transmembrane</keyword>
<evidence type="ECO:0000313" key="3">
    <source>
        <dbReference type="WBParaSite" id="MhA1_Contig418.frz3.gene11"/>
    </source>
</evidence>
<feature type="transmembrane region" description="Helical" evidence="1">
    <location>
        <begin position="56"/>
        <end position="82"/>
    </location>
</feature>
<sequence length="119" mass="13184">MNLTTSLFHNNSNLPSSLGESQFLADINSLEDEQEWEDENDRPDEAEMQTRRTVKLVFCIGYAILFLLGTLGNGLVIVMIGNVLSTLNRNRQKSGAGPSRKMLAQASAVHVFIYVLGIK</sequence>
<keyword evidence="1" id="KW-1133">Transmembrane helix</keyword>
<accession>A0A1I8BQD1</accession>
<keyword evidence="2" id="KW-1185">Reference proteome</keyword>
<evidence type="ECO:0000313" key="2">
    <source>
        <dbReference type="Proteomes" id="UP000095281"/>
    </source>
</evidence>
<protein>
    <submittedName>
        <fullName evidence="3">G_PROTEIN_RECEP_F1_2 domain-containing protein</fullName>
    </submittedName>
</protein>
<proteinExistence type="predicted"/>
<dbReference type="Proteomes" id="UP000095281">
    <property type="component" value="Unplaced"/>
</dbReference>
<organism evidence="2 3">
    <name type="scientific">Meloidogyne hapla</name>
    <name type="common">Root-knot nematode worm</name>
    <dbReference type="NCBI Taxonomy" id="6305"/>
    <lineage>
        <taxon>Eukaryota</taxon>
        <taxon>Metazoa</taxon>
        <taxon>Ecdysozoa</taxon>
        <taxon>Nematoda</taxon>
        <taxon>Chromadorea</taxon>
        <taxon>Rhabditida</taxon>
        <taxon>Tylenchina</taxon>
        <taxon>Tylenchomorpha</taxon>
        <taxon>Tylenchoidea</taxon>
        <taxon>Meloidogynidae</taxon>
        <taxon>Meloidogyninae</taxon>
        <taxon>Meloidogyne</taxon>
    </lineage>
</organism>
<dbReference type="Gene3D" id="6.20.400.20">
    <property type="match status" value="1"/>
</dbReference>
<dbReference type="WBParaSite" id="MhA1_Contig418.frz3.gene11">
    <property type="protein sequence ID" value="MhA1_Contig418.frz3.gene11"/>
    <property type="gene ID" value="MhA1_Contig418.frz3.gene11"/>
</dbReference>
<reference evidence="3" key="1">
    <citation type="submission" date="2016-11" db="UniProtKB">
        <authorList>
            <consortium name="WormBaseParasite"/>
        </authorList>
    </citation>
    <scope>IDENTIFICATION</scope>
</reference>
<evidence type="ECO:0000256" key="1">
    <source>
        <dbReference type="SAM" id="Phobius"/>
    </source>
</evidence>
<name>A0A1I8BQD1_MELHA</name>
<keyword evidence="1" id="KW-0472">Membrane</keyword>